<gene>
    <name evidence="2" type="ORF">AKAME5_002874600</name>
</gene>
<protein>
    <submittedName>
        <fullName evidence="2">Protein NLRC3-like protein</fullName>
    </submittedName>
</protein>
<reference evidence="2" key="1">
    <citation type="submission" date="2022-08" db="EMBL/GenBank/DDBJ databases">
        <title>Genome sequencing of akame (Lates japonicus).</title>
        <authorList>
            <person name="Hashiguchi Y."/>
            <person name="Takahashi H."/>
        </authorList>
    </citation>
    <scope>NUCLEOTIDE SEQUENCE</scope>
    <source>
        <strain evidence="2">Kochi</strain>
    </source>
</reference>
<evidence type="ECO:0000313" key="3">
    <source>
        <dbReference type="Proteomes" id="UP001279410"/>
    </source>
</evidence>
<dbReference type="Proteomes" id="UP001279410">
    <property type="component" value="Unassembled WGS sequence"/>
</dbReference>
<organism evidence="2 3">
    <name type="scientific">Lates japonicus</name>
    <name type="common">Japanese lates</name>
    <dbReference type="NCBI Taxonomy" id="270547"/>
    <lineage>
        <taxon>Eukaryota</taxon>
        <taxon>Metazoa</taxon>
        <taxon>Chordata</taxon>
        <taxon>Craniata</taxon>
        <taxon>Vertebrata</taxon>
        <taxon>Euteleostomi</taxon>
        <taxon>Actinopterygii</taxon>
        <taxon>Neopterygii</taxon>
        <taxon>Teleostei</taxon>
        <taxon>Neoteleostei</taxon>
        <taxon>Acanthomorphata</taxon>
        <taxon>Carangaria</taxon>
        <taxon>Carangaria incertae sedis</taxon>
        <taxon>Centropomidae</taxon>
        <taxon>Lates</taxon>
    </lineage>
</organism>
<feature type="region of interest" description="Disordered" evidence="1">
    <location>
        <begin position="77"/>
        <end position="99"/>
    </location>
</feature>
<comment type="caution">
    <text evidence="2">The sequence shown here is derived from an EMBL/GenBank/DDBJ whole genome shotgun (WGS) entry which is preliminary data.</text>
</comment>
<feature type="non-terminal residue" evidence="2">
    <location>
        <position position="206"/>
    </location>
</feature>
<evidence type="ECO:0000256" key="1">
    <source>
        <dbReference type="SAM" id="MobiDB-lite"/>
    </source>
</evidence>
<proteinExistence type="predicted"/>
<name>A0AAD3MNR7_LATJO</name>
<accession>A0AAD3MNR7</accession>
<evidence type="ECO:0000313" key="2">
    <source>
        <dbReference type="EMBL" id="GLD57550.1"/>
    </source>
</evidence>
<dbReference type="EMBL" id="BRZM01004492">
    <property type="protein sequence ID" value="GLD57550.1"/>
    <property type="molecule type" value="Genomic_DNA"/>
</dbReference>
<sequence>MEDPKSSMTLPPPEPSTYITHHHYLALTAPVYKGPAQSSSSTTTTPADLDLDWTGTPTVHGDDLRFIILFSLGSSRDQDSGIQVDQESSEVPSGQSAQQHQTHLDSIFMLLEENIVTFVKNELKKMQKVLSPDYPECLESQREDEEVLDGEDEEQRSSREEFLKITLNFLRRMKQEELADCLQSRHVAAVCRKLKSNLKEKFQCLL</sequence>
<dbReference type="AlphaFoldDB" id="A0AAD3MNR7"/>
<keyword evidence="3" id="KW-1185">Reference proteome</keyword>